<evidence type="ECO:0000256" key="7">
    <source>
        <dbReference type="SAM" id="SignalP"/>
    </source>
</evidence>
<dbReference type="Proteomes" id="UP000488299">
    <property type="component" value="Unassembled WGS sequence"/>
</dbReference>
<reference evidence="9 10" key="1">
    <citation type="submission" date="2019-10" db="EMBL/GenBank/DDBJ databases">
        <title>Rudanella paleaurantiibacter sp. nov., isolated from sludge.</title>
        <authorList>
            <person name="Xu S.Q."/>
        </authorList>
    </citation>
    <scope>NUCLEOTIDE SEQUENCE [LARGE SCALE GENOMIC DNA]</scope>
    <source>
        <strain evidence="9 10">HX-22-17</strain>
    </source>
</reference>
<dbReference type="InterPro" id="IPR051558">
    <property type="entry name" value="Metallophosphoesterase_PAP"/>
</dbReference>
<comment type="caution">
    <text evidence="9">The sequence shown here is derived from an EMBL/GenBank/DDBJ whole genome shotgun (WGS) entry which is preliminary data.</text>
</comment>
<organism evidence="9 10">
    <name type="scientific">Rudanella paleaurantiibacter</name>
    <dbReference type="NCBI Taxonomy" id="2614655"/>
    <lineage>
        <taxon>Bacteria</taxon>
        <taxon>Pseudomonadati</taxon>
        <taxon>Bacteroidota</taxon>
        <taxon>Cytophagia</taxon>
        <taxon>Cytophagales</taxon>
        <taxon>Cytophagaceae</taxon>
        <taxon>Rudanella</taxon>
    </lineage>
</organism>
<dbReference type="Gene3D" id="3.60.21.10">
    <property type="match status" value="1"/>
</dbReference>
<dbReference type="PIRSF" id="PIRSF000898">
    <property type="entry name" value="Acid_Ptase_5"/>
    <property type="match status" value="1"/>
</dbReference>
<proteinExistence type="predicted"/>
<feature type="binding site" evidence="6">
    <location>
        <position position="55"/>
    </location>
    <ligand>
        <name>Fe cation</name>
        <dbReference type="ChEBI" id="CHEBI:24875"/>
        <label>1</label>
    </ligand>
</feature>
<evidence type="ECO:0000256" key="3">
    <source>
        <dbReference type="ARBA" id="ARBA00022729"/>
    </source>
</evidence>
<keyword evidence="3 7" id="KW-0732">Signal</keyword>
<evidence type="ECO:0000256" key="1">
    <source>
        <dbReference type="ARBA" id="ARBA00000032"/>
    </source>
</evidence>
<dbReference type="InterPro" id="IPR029052">
    <property type="entry name" value="Metallo-depent_PP-like"/>
</dbReference>
<keyword evidence="6" id="KW-0479">Metal-binding</keyword>
<keyword evidence="10" id="KW-1185">Reference proteome</keyword>
<evidence type="ECO:0000313" key="9">
    <source>
        <dbReference type="EMBL" id="KAB7728679.1"/>
    </source>
</evidence>
<sequence length="334" mass="37274">MRFLSFFLLSGLLCGSLFAQRPADYSGQQAAGYQLGVIPGLQTLDKALHFAVVGDWGRQGEYRQRDVALQMARAMAGLSGSFIISTGDNFYPSGVMSTQDPLWQSSFEQVYTHAWLQAPWYPVLGNHDYGGNPDAQVAYSSISRRWRMPGRYYSFKKKLPGGGKVLFVCIDTNGLEPGYYKNEDLAPALSQQDTTAQLRWLRQTLSDSDPEVRWRVVVGHHPVYTAGKRVAVTGPVRKVIEPILNEYAVDLYLCGHDHDLQYNKPAGPTHHFLSGAGSELSNFPHKTPENVFYAGVNGFMTFSMQADQFLVQAIDYKGEILFSRVLSKAQTARK</sequence>
<evidence type="ECO:0000256" key="6">
    <source>
        <dbReference type="PIRSR" id="PIRSR000898-1"/>
    </source>
</evidence>
<dbReference type="InterPro" id="IPR004843">
    <property type="entry name" value="Calcineurin-like_PHP"/>
</dbReference>
<accession>A0A7J5TWA3</accession>
<comment type="catalytic activity">
    <reaction evidence="1 5">
        <text>a phosphate monoester + H2O = an alcohol + phosphate</text>
        <dbReference type="Rhea" id="RHEA:15017"/>
        <dbReference type="ChEBI" id="CHEBI:15377"/>
        <dbReference type="ChEBI" id="CHEBI:30879"/>
        <dbReference type="ChEBI" id="CHEBI:43474"/>
        <dbReference type="ChEBI" id="CHEBI:67140"/>
        <dbReference type="EC" id="3.1.3.2"/>
    </reaction>
</comment>
<keyword evidence="5 6" id="KW-0408">Iron</keyword>
<feature type="binding site" evidence="6">
    <location>
        <position position="256"/>
    </location>
    <ligand>
        <name>Fe cation</name>
        <dbReference type="ChEBI" id="CHEBI:24875"/>
        <label>2</label>
    </ligand>
</feature>
<protein>
    <recommendedName>
        <fullName evidence="2 5">acid phosphatase</fullName>
        <ecNumber evidence="2 5">3.1.3.2</ecNumber>
    </recommendedName>
</protein>
<comment type="cofactor">
    <cofactor evidence="6">
        <name>Fe cation</name>
        <dbReference type="ChEBI" id="CHEBI:24875"/>
    </cofactor>
    <text evidence="6">Binds 2 iron ions per subunit.</text>
</comment>
<gene>
    <name evidence="9" type="ORF">F5984_17750</name>
</gene>
<dbReference type="RefSeq" id="WP_152125572.1">
    <property type="nucleotide sequence ID" value="NZ_WELI01000007.1"/>
</dbReference>
<dbReference type="PANTHER" id="PTHR10161:SF14">
    <property type="entry name" value="TARTRATE-RESISTANT ACID PHOSPHATASE TYPE 5"/>
    <property type="match status" value="1"/>
</dbReference>
<dbReference type="SUPFAM" id="SSF56300">
    <property type="entry name" value="Metallo-dependent phosphatases"/>
    <property type="match status" value="1"/>
</dbReference>
<dbReference type="EMBL" id="WELI01000007">
    <property type="protein sequence ID" value="KAB7728679.1"/>
    <property type="molecule type" value="Genomic_DNA"/>
</dbReference>
<evidence type="ECO:0000313" key="10">
    <source>
        <dbReference type="Proteomes" id="UP000488299"/>
    </source>
</evidence>
<dbReference type="AlphaFoldDB" id="A0A7J5TWA3"/>
<feature type="binding site" evidence="6">
    <location>
        <position position="258"/>
    </location>
    <ligand>
        <name>Fe cation</name>
        <dbReference type="ChEBI" id="CHEBI:24875"/>
        <label>1</label>
    </ligand>
</feature>
<feature type="domain" description="Calcineurin-like phosphoesterase" evidence="8">
    <location>
        <begin position="49"/>
        <end position="259"/>
    </location>
</feature>
<dbReference type="InterPro" id="IPR024927">
    <property type="entry name" value="Acid_PPase"/>
</dbReference>
<feature type="binding site" evidence="6">
    <location>
        <position position="126"/>
    </location>
    <ligand>
        <name>Fe cation</name>
        <dbReference type="ChEBI" id="CHEBI:24875"/>
        <label>2</label>
    </ligand>
</feature>
<evidence type="ECO:0000259" key="8">
    <source>
        <dbReference type="Pfam" id="PF00149"/>
    </source>
</evidence>
<evidence type="ECO:0000256" key="4">
    <source>
        <dbReference type="ARBA" id="ARBA00022801"/>
    </source>
</evidence>
<dbReference type="PANTHER" id="PTHR10161">
    <property type="entry name" value="TARTRATE-RESISTANT ACID PHOSPHATASE TYPE 5"/>
    <property type="match status" value="1"/>
</dbReference>
<feature type="binding site" evidence="6">
    <location>
        <position position="88"/>
    </location>
    <ligand>
        <name>Fe cation</name>
        <dbReference type="ChEBI" id="CHEBI:24875"/>
        <label>1</label>
    </ligand>
</feature>
<dbReference type="GO" id="GO:0046872">
    <property type="term" value="F:metal ion binding"/>
    <property type="evidence" value="ECO:0007669"/>
    <property type="project" value="UniProtKB-KW"/>
</dbReference>
<dbReference type="GO" id="GO:0003993">
    <property type="term" value="F:acid phosphatase activity"/>
    <property type="evidence" value="ECO:0007669"/>
    <property type="project" value="UniProtKB-UniRule"/>
</dbReference>
<name>A0A7J5TWA3_9BACT</name>
<feature type="binding site" evidence="6">
    <location>
        <position position="88"/>
    </location>
    <ligand>
        <name>Fe cation</name>
        <dbReference type="ChEBI" id="CHEBI:24875"/>
        <label>2</label>
    </ligand>
</feature>
<feature type="chain" id="PRO_5029466056" description="acid phosphatase" evidence="7">
    <location>
        <begin position="20"/>
        <end position="334"/>
    </location>
</feature>
<evidence type="ECO:0000256" key="5">
    <source>
        <dbReference type="PIRNR" id="PIRNR000898"/>
    </source>
</evidence>
<dbReference type="EC" id="3.1.3.2" evidence="2 5"/>
<feature type="signal peptide" evidence="7">
    <location>
        <begin position="1"/>
        <end position="19"/>
    </location>
</feature>
<feature type="binding site" evidence="6">
    <location>
        <position position="91"/>
    </location>
    <ligand>
        <name>Fe cation</name>
        <dbReference type="ChEBI" id="CHEBI:24875"/>
        <label>1</label>
    </ligand>
</feature>
<evidence type="ECO:0000256" key="2">
    <source>
        <dbReference type="ARBA" id="ARBA00012646"/>
    </source>
</evidence>
<keyword evidence="4 5" id="KW-0378">Hydrolase</keyword>
<feature type="binding site" evidence="6">
    <location>
        <position position="220"/>
    </location>
    <ligand>
        <name>Fe cation</name>
        <dbReference type="ChEBI" id="CHEBI:24875"/>
        <label>2</label>
    </ligand>
</feature>
<dbReference type="Pfam" id="PF00149">
    <property type="entry name" value="Metallophos"/>
    <property type="match status" value="1"/>
</dbReference>